<organism evidence="1 2">
    <name type="scientific">Trifolium pratense</name>
    <name type="common">Red clover</name>
    <dbReference type="NCBI Taxonomy" id="57577"/>
    <lineage>
        <taxon>Eukaryota</taxon>
        <taxon>Viridiplantae</taxon>
        <taxon>Streptophyta</taxon>
        <taxon>Embryophyta</taxon>
        <taxon>Tracheophyta</taxon>
        <taxon>Spermatophyta</taxon>
        <taxon>Magnoliopsida</taxon>
        <taxon>eudicotyledons</taxon>
        <taxon>Gunneridae</taxon>
        <taxon>Pentapetalae</taxon>
        <taxon>rosids</taxon>
        <taxon>fabids</taxon>
        <taxon>Fabales</taxon>
        <taxon>Fabaceae</taxon>
        <taxon>Papilionoideae</taxon>
        <taxon>50 kb inversion clade</taxon>
        <taxon>NPAAA clade</taxon>
        <taxon>Hologalegina</taxon>
        <taxon>IRL clade</taxon>
        <taxon>Trifolieae</taxon>
        <taxon>Trifolium</taxon>
    </lineage>
</organism>
<comment type="caution">
    <text evidence="1">The sequence shown here is derived from an EMBL/GenBank/DDBJ whole genome shotgun (WGS) entry which is preliminary data.</text>
</comment>
<keyword evidence="2" id="KW-1185">Reference proteome</keyword>
<accession>A0ACB0KJK7</accession>
<dbReference type="Proteomes" id="UP001177021">
    <property type="component" value="Unassembled WGS sequence"/>
</dbReference>
<reference evidence="1" key="1">
    <citation type="submission" date="2023-10" db="EMBL/GenBank/DDBJ databases">
        <authorList>
            <person name="Rodriguez Cubillos JULIANA M."/>
            <person name="De Vega J."/>
        </authorList>
    </citation>
    <scope>NUCLEOTIDE SEQUENCE</scope>
</reference>
<gene>
    <name evidence="1" type="ORF">MILVUS5_LOCUS23274</name>
</gene>
<evidence type="ECO:0000313" key="2">
    <source>
        <dbReference type="Proteomes" id="UP001177021"/>
    </source>
</evidence>
<evidence type="ECO:0000313" key="1">
    <source>
        <dbReference type="EMBL" id="CAJ2656543.1"/>
    </source>
</evidence>
<name>A0ACB0KJK7_TRIPR</name>
<protein>
    <submittedName>
        <fullName evidence="1">Uncharacterized protein</fullName>
    </submittedName>
</protein>
<proteinExistence type="predicted"/>
<sequence>MKDKDKDKEKESEKKKYPIGAEHYILYEEIGQGVSASVFRAQCVPFNEIIAIKILDFERDNCDLNNISREAQTMVLVDHPNVLKSHCSFVSDHNLWVVMPFMSGGSCLHILKAAHPDGFEEVVIATVLREVLKGLEYLHHHGHIHRDVKAGNILIDSRGAVKLGDFGVSACLFDSGDRQRSRNTFVGTPCWMAPEVMEQLHGYNFKADIWSFGITALELAHGHAPFSKYPPLKVLLMTLQNAPPGLDYERDKKFSKSFKQMIACCLVKDPSKRPSANRLLKHSFFKQARSSDYISRTLLEGLPALGDRMEILKRKEEDMRAQKKMADGQMEELSQNEYKRGISGWNFNLEDMKAQASLINDFDDAISDINHVGSSSSLSNLDAPQDKQQPSSSHCRSQTVDMEENNETHNQLASVVVVDSTINDAKTKVEKSDDDFSITSSSHEPQTSSCHDDHVDQRLGEKSDVENGVRSTEGMAIPPHHRRGCSSSILPEVTLPPIRADCEKLQNLPSNVSSANATSVLQAGEDVLTELPSRVSKSSAANSDDTDDKAKVPVVQQRGRFKVTSENVDPEKVISQHNATPVHSPLPLLSTISDSTPSNISGCSLFPVLHSVLQTNILQRDTILTLMKLITAGESAADSTNTPAQIAATEKSLLESAHEREKELLHEITDLQWRLICTQEELQKLKTDNAQV</sequence>
<dbReference type="EMBL" id="CASHSV030000206">
    <property type="protein sequence ID" value="CAJ2656543.1"/>
    <property type="molecule type" value="Genomic_DNA"/>
</dbReference>